<sequence length="368" mass="40117">MSDFGLEKLPLPAQEEQYARTPSKPASDRATNEASETLPLPSTQPSPQLPDGGFQAWLQCANMFCLWFTAWGLVNSFGVFQAYYGSYALADHSSSSISWIGTLQSGLFLLGATVLGAIVFTLIFENLWHRIGFGWTVRVLAFIVLASLLLPVLTMRKRHPRSPPRALVDPEAFEEPATVFTYASMLLVMMGLYVPYFYIEVFAVQKHTMSQGKEYLYNYLIVFLNVGSFFGRLFPNILADKIGPLNTIIPCGVVASTIGFSWIAVRDGAGTIAFCVLYGFFSGSIASLSPVLWASLCPDVKRLGTRTSMMMLPMAVGLLVGNPIAGALIHNGSFERLQIFCGATVMAATCLLVATRLSITGSDVARKA</sequence>
<dbReference type="GO" id="GO:0016020">
    <property type="term" value="C:membrane"/>
    <property type="evidence" value="ECO:0007669"/>
    <property type="project" value="UniProtKB-SubCell"/>
</dbReference>
<keyword evidence="6" id="KW-1185">Reference proteome</keyword>
<evidence type="ECO:0000256" key="2">
    <source>
        <dbReference type="ARBA" id="ARBA00006727"/>
    </source>
</evidence>
<feature type="transmembrane region" description="Helical" evidence="4">
    <location>
        <begin position="309"/>
        <end position="331"/>
    </location>
</feature>
<feature type="transmembrane region" description="Helical" evidence="4">
    <location>
        <begin position="216"/>
        <end position="235"/>
    </location>
</feature>
<feature type="transmembrane region" description="Helical" evidence="4">
    <location>
        <begin position="135"/>
        <end position="155"/>
    </location>
</feature>
<accession>A0A4V5NF92</accession>
<feature type="region of interest" description="Disordered" evidence="3">
    <location>
        <begin position="1"/>
        <end position="47"/>
    </location>
</feature>
<feature type="transmembrane region" description="Helical" evidence="4">
    <location>
        <begin position="176"/>
        <end position="196"/>
    </location>
</feature>
<evidence type="ECO:0000256" key="3">
    <source>
        <dbReference type="SAM" id="MobiDB-lite"/>
    </source>
</evidence>
<dbReference type="SUPFAM" id="SSF103473">
    <property type="entry name" value="MFS general substrate transporter"/>
    <property type="match status" value="1"/>
</dbReference>
<evidence type="ECO:0000256" key="4">
    <source>
        <dbReference type="SAM" id="Phobius"/>
    </source>
</evidence>
<dbReference type="AlphaFoldDB" id="A0A4V5NF92"/>
<feature type="transmembrane region" description="Helical" evidence="4">
    <location>
        <begin position="96"/>
        <end position="123"/>
    </location>
</feature>
<gene>
    <name evidence="5" type="ORF">B0A55_06559</name>
</gene>
<keyword evidence="4" id="KW-0812">Transmembrane</keyword>
<dbReference type="EMBL" id="NAJQ01000443">
    <property type="protein sequence ID" value="TKA69549.1"/>
    <property type="molecule type" value="Genomic_DNA"/>
</dbReference>
<dbReference type="InterPro" id="IPR011701">
    <property type="entry name" value="MFS"/>
</dbReference>
<comment type="caution">
    <text evidence="5">The sequence shown here is derived from an EMBL/GenBank/DDBJ whole genome shotgun (WGS) entry which is preliminary data.</text>
</comment>
<comment type="subcellular location">
    <subcellularLocation>
        <location evidence="1">Membrane</location>
        <topology evidence="1">Multi-pass membrane protein</topology>
    </subcellularLocation>
</comment>
<feature type="transmembrane region" description="Helical" evidence="4">
    <location>
        <begin position="247"/>
        <end position="265"/>
    </location>
</feature>
<feature type="transmembrane region" description="Helical" evidence="4">
    <location>
        <begin position="56"/>
        <end position="84"/>
    </location>
</feature>
<dbReference type="OrthoDB" id="6509908at2759"/>
<dbReference type="PANTHER" id="PTHR11360:SF234">
    <property type="entry name" value="MFS-TYPE TRANSPORTER DBAD-RELATED"/>
    <property type="match status" value="1"/>
</dbReference>
<dbReference type="GO" id="GO:0022857">
    <property type="term" value="F:transmembrane transporter activity"/>
    <property type="evidence" value="ECO:0007669"/>
    <property type="project" value="InterPro"/>
</dbReference>
<name>A0A4V5NF92_9PEZI</name>
<evidence type="ECO:0000313" key="5">
    <source>
        <dbReference type="EMBL" id="TKA69549.1"/>
    </source>
</evidence>
<evidence type="ECO:0000256" key="1">
    <source>
        <dbReference type="ARBA" id="ARBA00004141"/>
    </source>
</evidence>
<dbReference type="Pfam" id="PF07690">
    <property type="entry name" value="MFS_1"/>
    <property type="match status" value="1"/>
</dbReference>
<dbReference type="InterPro" id="IPR050327">
    <property type="entry name" value="Proton-linked_MCT"/>
</dbReference>
<protein>
    <recommendedName>
        <fullName evidence="7">Major facilitator superfamily (MFS) profile domain-containing protein</fullName>
    </recommendedName>
</protein>
<proteinExistence type="inferred from homology"/>
<comment type="similarity">
    <text evidence="2">Belongs to the major facilitator superfamily. Monocarboxylate porter (TC 2.A.1.13) family.</text>
</comment>
<dbReference type="Proteomes" id="UP000309340">
    <property type="component" value="Unassembled WGS sequence"/>
</dbReference>
<evidence type="ECO:0008006" key="7">
    <source>
        <dbReference type="Google" id="ProtNLM"/>
    </source>
</evidence>
<feature type="transmembrane region" description="Helical" evidence="4">
    <location>
        <begin position="337"/>
        <end position="359"/>
    </location>
</feature>
<dbReference type="PANTHER" id="PTHR11360">
    <property type="entry name" value="MONOCARBOXYLATE TRANSPORTER"/>
    <property type="match status" value="1"/>
</dbReference>
<evidence type="ECO:0000313" key="6">
    <source>
        <dbReference type="Proteomes" id="UP000309340"/>
    </source>
</evidence>
<dbReference type="InterPro" id="IPR036259">
    <property type="entry name" value="MFS_trans_sf"/>
</dbReference>
<organism evidence="5 6">
    <name type="scientific">Friedmanniomyces simplex</name>
    <dbReference type="NCBI Taxonomy" id="329884"/>
    <lineage>
        <taxon>Eukaryota</taxon>
        <taxon>Fungi</taxon>
        <taxon>Dikarya</taxon>
        <taxon>Ascomycota</taxon>
        <taxon>Pezizomycotina</taxon>
        <taxon>Dothideomycetes</taxon>
        <taxon>Dothideomycetidae</taxon>
        <taxon>Mycosphaerellales</taxon>
        <taxon>Teratosphaeriaceae</taxon>
        <taxon>Friedmanniomyces</taxon>
    </lineage>
</organism>
<keyword evidence="4" id="KW-1133">Transmembrane helix</keyword>
<feature type="transmembrane region" description="Helical" evidence="4">
    <location>
        <begin position="271"/>
        <end position="297"/>
    </location>
</feature>
<dbReference type="Gene3D" id="1.20.1250.20">
    <property type="entry name" value="MFS general substrate transporter like domains"/>
    <property type="match status" value="1"/>
</dbReference>
<reference evidence="5 6" key="1">
    <citation type="submission" date="2017-03" db="EMBL/GenBank/DDBJ databases">
        <title>Genomes of endolithic fungi from Antarctica.</title>
        <authorList>
            <person name="Coleine C."/>
            <person name="Masonjones S."/>
            <person name="Stajich J.E."/>
        </authorList>
    </citation>
    <scope>NUCLEOTIDE SEQUENCE [LARGE SCALE GENOMIC DNA]</scope>
    <source>
        <strain evidence="5 6">CCFEE 5184</strain>
    </source>
</reference>
<keyword evidence="4" id="KW-0472">Membrane</keyword>